<comment type="caution">
    <text evidence="2">The sequence shown here is derived from an EMBL/GenBank/DDBJ whole genome shotgun (WGS) entry which is preliminary data.</text>
</comment>
<organism evidence="2">
    <name type="scientific">Hexamita inflata</name>
    <dbReference type="NCBI Taxonomy" id="28002"/>
    <lineage>
        <taxon>Eukaryota</taxon>
        <taxon>Metamonada</taxon>
        <taxon>Diplomonadida</taxon>
        <taxon>Hexamitidae</taxon>
        <taxon>Hexamitinae</taxon>
        <taxon>Hexamita</taxon>
    </lineage>
</organism>
<evidence type="ECO:0000313" key="4">
    <source>
        <dbReference type="EMBL" id="CAL6081153.1"/>
    </source>
</evidence>
<reference evidence="2" key="1">
    <citation type="submission" date="2023-06" db="EMBL/GenBank/DDBJ databases">
        <authorList>
            <person name="Kurt Z."/>
        </authorList>
    </citation>
    <scope>NUCLEOTIDE SEQUENCE</scope>
</reference>
<reference evidence="3 5" key="2">
    <citation type="submission" date="2024-07" db="EMBL/GenBank/DDBJ databases">
        <authorList>
            <person name="Akdeniz Z."/>
        </authorList>
    </citation>
    <scope>NUCLEOTIDE SEQUENCE [LARGE SCALE GENOMIC DNA]</scope>
</reference>
<dbReference type="EMBL" id="CATOUU010000158">
    <property type="protein sequence ID" value="CAI9918454.1"/>
    <property type="molecule type" value="Genomic_DNA"/>
</dbReference>
<sequence length="419" mass="48928">MDSRICRQPDIVLQCDEYTKYIAYDQQNGMMVYQYDFKAEQYTQQILKYVPRDLYIDLFVNKNGLPTLYTPIRPGTQLLSILQREAISTVKLSKQLIKNWVENLLEDVQIRPVYRPRLDFVYIDSQQGRAYFELQAYLPFTASNSHMIAERFEKMFQLKLTKVECAQQLVKWLYHFQMIHYNNQQQNIQFEESEPASVQCKHCKPIVFLFKSTLDLRSTAESQMTTSSSAKKFFEMLYKYSNTSHSDSNCQIVKMLQTEPSSYQPKNQFFIKPNVFVNNVSVKLCYTLASILTKGTKPIQNLLTILDSLEVTEFDLGLAIENFETLPYNALMFFQKMINTEQTIPELINEYKSLSLKVSYKNKRDMSQNMVVTMGQTQKCVAILKDDLDETIKAVQEELVGFAPTHALERAIRENPPIW</sequence>
<gene>
    <name evidence="2" type="ORF">HINF_LOCUS30357</name>
    <name evidence="3" type="ORF">HINF_LOCUS53350</name>
    <name evidence="4" type="ORF">HINF_LOCUS60205</name>
    <name evidence="1" type="ORF">HINF_LOCUS6099</name>
</gene>
<accession>A0AA86PR21</accession>
<protein>
    <submittedName>
        <fullName evidence="2">Uncharacterized protein</fullName>
    </submittedName>
</protein>
<name>A0AA86PR21_9EUKA</name>
<dbReference type="EMBL" id="CAXDID020000351">
    <property type="protein sequence ID" value="CAL6081153.1"/>
    <property type="molecule type" value="Genomic_DNA"/>
</dbReference>
<dbReference type="EMBL" id="CAXDID020000271">
    <property type="protein sequence ID" value="CAL6068124.1"/>
    <property type="molecule type" value="Genomic_DNA"/>
</dbReference>
<keyword evidence="5" id="KW-1185">Reference proteome</keyword>
<proteinExistence type="predicted"/>
<evidence type="ECO:0000313" key="2">
    <source>
        <dbReference type="EMBL" id="CAI9942712.1"/>
    </source>
</evidence>
<evidence type="ECO:0000313" key="1">
    <source>
        <dbReference type="EMBL" id="CAI9918454.1"/>
    </source>
</evidence>
<dbReference type="Proteomes" id="UP001642409">
    <property type="component" value="Unassembled WGS sequence"/>
</dbReference>
<evidence type="ECO:0000313" key="3">
    <source>
        <dbReference type="EMBL" id="CAL6068124.1"/>
    </source>
</evidence>
<evidence type="ECO:0000313" key="5">
    <source>
        <dbReference type="Proteomes" id="UP001642409"/>
    </source>
</evidence>
<dbReference type="AlphaFoldDB" id="A0AA86PR21"/>
<dbReference type="EMBL" id="CATOUU010000706">
    <property type="protein sequence ID" value="CAI9942712.1"/>
    <property type="molecule type" value="Genomic_DNA"/>
</dbReference>